<sequence>MVQKRKIPQRKCVVTNEMKPKKELIRIVRNKDGEVFVDESGKKNGRGAYLSKDLAVIEKAEKSDVLNRHLNTQVDPSVFEELKQMVAGNSHEK</sequence>
<feature type="domain" description="YlxR" evidence="1">
    <location>
        <begin position="10"/>
        <end position="84"/>
    </location>
</feature>
<evidence type="ECO:0000313" key="3">
    <source>
        <dbReference type="Proteomes" id="UP000198312"/>
    </source>
</evidence>
<proteinExistence type="predicted"/>
<dbReference type="Proteomes" id="UP000198312">
    <property type="component" value="Chromosome"/>
</dbReference>
<dbReference type="NCBIfam" id="NF047356">
    <property type="entry name" value="RNA_bind_RnpM"/>
    <property type="match status" value="1"/>
</dbReference>
<dbReference type="Pfam" id="PF04296">
    <property type="entry name" value="YlxR"/>
    <property type="match status" value="1"/>
</dbReference>
<dbReference type="InterPro" id="IPR035931">
    <property type="entry name" value="YlxR-like_sf"/>
</dbReference>
<accession>A0A220U5T4</accession>
<evidence type="ECO:0000259" key="1">
    <source>
        <dbReference type="Pfam" id="PF04296"/>
    </source>
</evidence>
<evidence type="ECO:0000313" key="2">
    <source>
        <dbReference type="EMBL" id="ASK63487.1"/>
    </source>
</evidence>
<dbReference type="InterPro" id="IPR007393">
    <property type="entry name" value="YlxR_dom"/>
</dbReference>
<reference evidence="2 3" key="1">
    <citation type="submission" date="2017-07" db="EMBL/GenBank/DDBJ databases">
        <title>Virgibacillus sp. LM2416.</title>
        <authorList>
            <person name="Tak E.J."/>
            <person name="Bae J.-W."/>
        </authorList>
    </citation>
    <scope>NUCLEOTIDE SEQUENCE [LARGE SCALE GENOMIC DNA]</scope>
    <source>
        <strain evidence="2 3">LM2416</strain>
    </source>
</reference>
<keyword evidence="3" id="KW-1185">Reference proteome</keyword>
<gene>
    <name evidence="2" type="ORF">CFK37_15660</name>
</gene>
<protein>
    <submittedName>
        <fullName evidence="2">RNA-binding protein</fullName>
    </submittedName>
</protein>
<dbReference type="AlphaFoldDB" id="A0A220U5T4"/>
<organism evidence="2 3">
    <name type="scientific">Virgibacillus phasianinus</name>
    <dbReference type="NCBI Taxonomy" id="2017483"/>
    <lineage>
        <taxon>Bacteria</taxon>
        <taxon>Bacillati</taxon>
        <taxon>Bacillota</taxon>
        <taxon>Bacilli</taxon>
        <taxon>Bacillales</taxon>
        <taxon>Bacillaceae</taxon>
        <taxon>Virgibacillus</taxon>
    </lineage>
</organism>
<dbReference type="KEGG" id="vil:CFK37_15660"/>
<dbReference type="PANTHER" id="PTHR34215:SF1">
    <property type="entry name" value="YLXR DOMAIN-CONTAINING PROTEIN"/>
    <property type="match status" value="1"/>
</dbReference>
<dbReference type="OrthoDB" id="9813251at2"/>
<dbReference type="PANTHER" id="PTHR34215">
    <property type="entry name" value="BLL0784 PROTEIN"/>
    <property type="match status" value="1"/>
</dbReference>
<dbReference type="SUPFAM" id="SSF64376">
    <property type="entry name" value="YlxR-like"/>
    <property type="match status" value="1"/>
</dbReference>
<dbReference type="EMBL" id="CP022315">
    <property type="protein sequence ID" value="ASK63487.1"/>
    <property type="molecule type" value="Genomic_DNA"/>
</dbReference>
<dbReference type="RefSeq" id="WP_089062746.1">
    <property type="nucleotide sequence ID" value="NZ_CP022315.1"/>
</dbReference>
<dbReference type="CDD" id="cd00279">
    <property type="entry name" value="YlxR"/>
    <property type="match status" value="1"/>
</dbReference>
<name>A0A220U5T4_9BACI</name>
<dbReference type="InterPro" id="IPR037465">
    <property type="entry name" value="YlxR"/>
</dbReference>
<dbReference type="Gene3D" id="3.30.1230.10">
    <property type="entry name" value="YlxR-like"/>
    <property type="match status" value="1"/>
</dbReference>